<name>A0A5J6X0I1_9GAMM</name>
<evidence type="ECO:0000313" key="1">
    <source>
        <dbReference type="EMBL" id="QFI55837.1"/>
    </source>
</evidence>
<accession>A0A5J6X0I1</accession>
<dbReference type="KEGG" id="asim:FE240_14780"/>
<organism evidence="1 2">
    <name type="scientific">Aeromonas simiae</name>
    <dbReference type="NCBI Taxonomy" id="218936"/>
    <lineage>
        <taxon>Bacteria</taxon>
        <taxon>Pseudomonadati</taxon>
        <taxon>Pseudomonadota</taxon>
        <taxon>Gammaproteobacteria</taxon>
        <taxon>Aeromonadales</taxon>
        <taxon>Aeromonadaceae</taxon>
        <taxon>Aeromonas</taxon>
    </lineage>
</organism>
<keyword evidence="2" id="KW-1185">Reference proteome</keyword>
<sequence length="175" mass="19554">MSETLDIKSLVDALKVVRVRYELPDTAAFVRYQPAYDEDPNNLKVHHYDGELPLSYSETGAFSLKELVNELRYSYVLVHLFPDESAMNFYLSGLDNGLAQLEFIGGSYDFNRLWITSGVSNVGVPMAIFLGKRPAVNGQASVTLVDHREYPVGQLVYRAIGGAGEHVGEEFFNQN</sequence>
<dbReference type="RefSeq" id="WP_042048920.1">
    <property type="nucleotide sequence ID" value="NZ_CDBY01000093.1"/>
</dbReference>
<protein>
    <submittedName>
        <fullName evidence="1">Uncharacterized protein</fullName>
    </submittedName>
</protein>
<dbReference type="AlphaFoldDB" id="A0A5J6X0I1"/>
<dbReference type="OrthoDB" id="8479499at2"/>
<gene>
    <name evidence="1" type="ORF">FE240_14780</name>
</gene>
<reference evidence="1 2" key="1">
    <citation type="submission" date="2019-05" db="EMBL/GenBank/DDBJ databases">
        <title>OXA-830, a novel chromosomally encoded expanded-spectrum class D beta-lactamase in Aeromonas simiae.</title>
        <authorList>
            <person name="Zhou W."/>
            <person name="Chen Q."/>
        </authorList>
    </citation>
    <scope>NUCLEOTIDE SEQUENCE [LARGE SCALE GENOMIC DNA]</scope>
    <source>
        <strain evidence="1 2">A6</strain>
    </source>
</reference>
<proteinExistence type="predicted"/>
<evidence type="ECO:0000313" key="2">
    <source>
        <dbReference type="Proteomes" id="UP000594034"/>
    </source>
</evidence>
<dbReference type="EMBL" id="CP040449">
    <property type="protein sequence ID" value="QFI55837.1"/>
    <property type="molecule type" value="Genomic_DNA"/>
</dbReference>
<dbReference type="Proteomes" id="UP000594034">
    <property type="component" value="Chromosome"/>
</dbReference>